<comment type="caution">
    <text evidence="2">The sequence shown here is derived from an EMBL/GenBank/DDBJ whole genome shotgun (WGS) entry which is preliminary data.</text>
</comment>
<feature type="non-terminal residue" evidence="2">
    <location>
        <position position="1"/>
    </location>
</feature>
<evidence type="ECO:0000313" key="2">
    <source>
        <dbReference type="EMBL" id="KAK2143510.1"/>
    </source>
</evidence>
<dbReference type="EMBL" id="JAODUP010000835">
    <property type="protein sequence ID" value="KAK2143510.1"/>
    <property type="molecule type" value="Genomic_DNA"/>
</dbReference>
<evidence type="ECO:0000313" key="3">
    <source>
        <dbReference type="Proteomes" id="UP001208570"/>
    </source>
</evidence>
<dbReference type="Proteomes" id="UP001208570">
    <property type="component" value="Unassembled WGS sequence"/>
</dbReference>
<keyword evidence="3" id="KW-1185">Reference proteome</keyword>
<sequence>RQERPTASRLLATASIDHRY</sequence>
<organism evidence="2 3">
    <name type="scientific">Paralvinella palmiformis</name>
    <dbReference type="NCBI Taxonomy" id="53620"/>
    <lineage>
        <taxon>Eukaryota</taxon>
        <taxon>Metazoa</taxon>
        <taxon>Spiralia</taxon>
        <taxon>Lophotrochozoa</taxon>
        <taxon>Annelida</taxon>
        <taxon>Polychaeta</taxon>
        <taxon>Sedentaria</taxon>
        <taxon>Canalipalpata</taxon>
        <taxon>Terebellida</taxon>
        <taxon>Terebelliformia</taxon>
        <taxon>Alvinellidae</taxon>
        <taxon>Paralvinella</taxon>
    </lineage>
</organism>
<accession>A0AAD9J0R4</accession>
<protein>
    <submittedName>
        <fullName evidence="2">Uncharacterized protein</fullName>
    </submittedName>
</protein>
<evidence type="ECO:0000256" key="1">
    <source>
        <dbReference type="SAM" id="MobiDB-lite"/>
    </source>
</evidence>
<gene>
    <name evidence="2" type="ORF">LSH36_835g00016</name>
</gene>
<reference evidence="2" key="1">
    <citation type="journal article" date="2023" name="Mol. Biol. Evol.">
        <title>Third-Generation Sequencing Reveals the Adaptive Role of the Epigenome in Three Deep-Sea Polychaetes.</title>
        <authorList>
            <person name="Perez M."/>
            <person name="Aroh O."/>
            <person name="Sun Y."/>
            <person name="Lan Y."/>
            <person name="Juniper S.K."/>
            <person name="Young C.R."/>
            <person name="Angers B."/>
            <person name="Qian P.Y."/>
        </authorList>
    </citation>
    <scope>NUCLEOTIDE SEQUENCE</scope>
    <source>
        <strain evidence="2">P08H-3</strain>
    </source>
</reference>
<name>A0AAD9J0R4_9ANNE</name>
<feature type="region of interest" description="Disordered" evidence="1">
    <location>
        <begin position="1"/>
        <end position="20"/>
    </location>
</feature>
<proteinExistence type="predicted"/>
<dbReference type="AlphaFoldDB" id="A0AAD9J0R4"/>